<evidence type="ECO:0000256" key="1">
    <source>
        <dbReference type="SAM" id="Coils"/>
    </source>
</evidence>
<dbReference type="AlphaFoldDB" id="A0A939J2D7"/>
<evidence type="ECO:0000256" key="2">
    <source>
        <dbReference type="SAM" id="Phobius"/>
    </source>
</evidence>
<dbReference type="Proteomes" id="UP000664096">
    <property type="component" value="Unassembled WGS sequence"/>
</dbReference>
<reference evidence="3" key="1">
    <citation type="submission" date="2020-12" db="EMBL/GenBank/DDBJ databases">
        <title>Oil enriched cultivation method for isolating marine PHA-producing bacteria.</title>
        <authorList>
            <person name="Zheng W."/>
            <person name="Yu S."/>
            <person name="Huang Y."/>
        </authorList>
    </citation>
    <scope>NUCLEOTIDE SEQUENCE</scope>
    <source>
        <strain evidence="3">SY-2-12</strain>
    </source>
</reference>
<dbReference type="RefSeq" id="WP_207138462.1">
    <property type="nucleotide sequence ID" value="NZ_JAEKJZ010000001.1"/>
</dbReference>
<dbReference type="EMBL" id="JAEKJZ010000001">
    <property type="protein sequence ID" value="MBN9668985.1"/>
    <property type="molecule type" value="Genomic_DNA"/>
</dbReference>
<keyword evidence="2" id="KW-0472">Membrane</keyword>
<proteinExistence type="predicted"/>
<feature type="transmembrane region" description="Helical" evidence="2">
    <location>
        <begin position="20"/>
        <end position="42"/>
    </location>
</feature>
<feature type="coiled-coil region" evidence="1">
    <location>
        <begin position="97"/>
        <end position="124"/>
    </location>
</feature>
<protein>
    <submittedName>
        <fullName evidence="3">Uncharacterized protein</fullName>
    </submittedName>
</protein>
<keyword evidence="1" id="KW-0175">Coiled coil</keyword>
<accession>A0A939J2D7</accession>
<gene>
    <name evidence="3" type="ORF">JF539_01470</name>
</gene>
<comment type="caution">
    <text evidence="3">The sequence shown here is derived from an EMBL/GenBank/DDBJ whole genome shotgun (WGS) entry which is preliminary data.</text>
</comment>
<sequence length="168" mass="18162">MAYERPGLAYRLLRLPGQLLLALINATALLVIAACVLALVVLNRVDTAGERIAGEVTQAALSRLKVTPDEFRSRLSALDERLETLSGQLKNPELQDHWQVTEQIRELNRNIAELKVAARGIAAAGPKVTATAFEQAGDLLTKTLFALRGCEAGNARPERPQEPASPSS</sequence>
<name>A0A939J2D7_9HYPH</name>
<evidence type="ECO:0000313" key="3">
    <source>
        <dbReference type="EMBL" id="MBN9668985.1"/>
    </source>
</evidence>
<keyword evidence="2" id="KW-0812">Transmembrane</keyword>
<keyword evidence="2" id="KW-1133">Transmembrane helix</keyword>
<evidence type="ECO:0000313" key="4">
    <source>
        <dbReference type="Proteomes" id="UP000664096"/>
    </source>
</evidence>
<dbReference type="PROSITE" id="PS51257">
    <property type="entry name" value="PROKAR_LIPOPROTEIN"/>
    <property type="match status" value="1"/>
</dbReference>
<organism evidence="3 4">
    <name type="scientific">Roseibium aggregatum</name>
    <dbReference type="NCBI Taxonomy" id="187304"/>
    <lineage>
        <taxon>Bacteria</taxon>
        <taxon>Pseudomonadati</taxon>
        <taxon>Pseudomonadota</taxon>
        <taxon>Alphaproteobacteria</taxon>
        <taxon>Hyphomicrobiales</taxon>
        <taxon>Stappiaceae</taxon>
        <taxon>Roseibium</taxon>
    </lineage>
</organism>